<evidence type="ECO:0000256" key="1">
    <source>
        <dbReference type="SAM" id="MobiDB-lite"/>
    </source>
</evidence>
<proteinExistence type="predicted"/>
<feature type="compositionally biased region" description="Gly residues" evidence="1">
    <location>
        <begin position="75"/>
        <end position="85"/>
    </location>
</feature>
<sequence>EERGHAEATTEGRKAKGDGGGEGRGGKGYQGLDPRHEYSSSDGKGQVLLFGNAKWEGLGGADGDGGSREEAAEGKGVGGGDGNGGSREETEERKSDPCLTKGSAQGGVASELTFRLEGVIALP</sequence>
<organism evidence="2 3">
    <name type="scientific">Amborella trichopoda</name>
    <dbReference type="NCBI Taxonomy" id="13333"/>
    <lineage>
        <taxon>Eukaryota</taxon>
        <taxon>Viridiplantae</taxon>
        <taxon>Streptophyta</taxon>
        <taxon>Embryophyta</taxon>
        <taxon>Tracheophyta</taxon>
        <taxon>Spermatophyta</taxon>
        <taxon>Magnoliopsida</taxon>
        <taxon>Amborellales</taxon>
        <taxon>Amborellaceae</taxon>
        <taxon>Amborella</taxon>
    </lineage>
</organism>
<feature type="non-terminal residue" evidence="2">
    <location>
        <position position="1"/>
    </location>
</feature>
<keyword evidence="3" id="KW-1185">Reference proteome</keyword>
<evidence type="ECO:0000313" key="2">
    <source>
        <dbReference type="EMBL" id="ERN02770.1"/>
    </source>
</evidence>
<name>W1P718_AMBTC</name>
<reference evidence="3" key="1">
    <citation type="journal article" date="2013" name="Science">
        <title>The Amborella genome and the evolution of flowering plants.</title>
        <authorList>
            <consortium name="Amborella Genome Project"/>
        </authorList>
    </citation>
    <scope>NUCLEOTIDE SEQUENCE [LARGE SCALE GENOMIC DNA]</scope>
</reference>
<accession>W1P718</accession>
<dbReference type="EMBL" id="KI394485">
    <property type="protein sequence ID" value="ERN02770.1"/>
    <property type="molecule type" value="Genomic_DNA"/>
</dbReference>
<dbReference type="Gramene" id="ERN02770">
    <property type="protein sequence ID" value="ERN02770"/>
    <property type="gene ID" value="AMTR_s00086p00060660"/>
</dbReference>
<protein>
    <submittedName>
        <fullName evidence="2">Uncharacterized protein</fullName>
    </submittedName>
</protein>
<feature type="region of interest" description="Disordered" evidence="1">
    <location>
        <begin position="1"/>
        <end position="107"/>
    </location>
</feature>
<dbReference type="HOGENOM" id="CLU_2021138_0_0_1"/>
<feature type="compositionally biased region" description="Basic and acidic residues" evidence="1">
    <location>
        <begin position="1"/>
        <end position="25"/>
    </location>
</feature>
<feature type="compositionally biased region" description="Basic and acidic residues" evidence="1">
    <location>
        <begin position="86"/>
        <end position="96"/>
    </location>
</feature>
<gene>
    <name evidence="2" type="ORF">AMTR_s00086p00060660</name>
</gene>
<dbReference type="Proteomes" id="UP000017836">
    <property type="component" value="Unassembled WGS sequence"/>
</dbReference>
<dbReference type="AlphaFoldDB" id="W1P718"/>
<evidence type="ECO:0000313" key="3">
    <source>
        <dbReference type="Proteomes" id="UP000017836"/>
    </source>
</evidence>